<feature type="transmembrane region" description="Helical" evidence="5">
    <location>
        <begin position="504"/>
        <end position="523"/>
    </location>
</feature>
<organism evidence="8 9">
    <name type="scientific">Uncinula necator</name>
    <name type="common">Grape powdery mildew</name>
    <dbReference type="NCBI Taxonomy" id="52586"/>
    <lineage>
        <taxon>Eukaryota</taxon>
        <taxon>Fungi</taxon>
        <taxon>Dikarya</taxon>
        <taxon>Ascomycota</taxon>
        <taxon>Pezizomycotina</taxon>
        <taxon>Leotiomycetes</taxon>
        <taxon>Erysiphales</taxon>
        <taxon>Erysiphaceae</taxon>
        <taxon>Erysiphe</taxon>
    </lineage>
</organism>
<sequence>MQTLTSNPKTYDSSCSNFGVDLVIRYNITDPDKNHIEIQFARLIEALQTVGLTTEVRYGSSTYILIFVKDSLIDFIVTPALLSLRSSIQEGPITRAERLRLVYTLITSPISEGGVGVTPNSNEWKYVDDIFPLHDNTHNKQWIKKISSRYILDAENLAEIRDQFGEKTAFYFAFVQSYFLFLILPASFGFCAWLFLGPYSPIYAIFNGLWCIIFVENWKKKQKQLKVQWGMKDNHELEYQTRLLQGEITSHNSISGLNLKTILFLKQLLKQFLQIPYAVAAIITLGGLITICFGIEVFISEIYNGPFKKILVFLPTIILTVLLPAISAFLTKLASELTDFEDDKSRNSHETSMIRKIFVLNFIISYFPIFLTAFVYVPFGQIIFPYLNNFHQIIKTRSTLDHQIVPLKMIEFKVNKDRLISQVIYFTVTAQISNFGLEIIVPFVKRKVLSKIKEFQKRNARPDNRNLTINDHKSESKFLIQVRNEAEMKKYDVTSDFREMIIQFGYLSLFSVVWPLTAVSFLFNNWIEIRGDAIKMVTEYQRSIPWRADSIGPWLDALDFLAWLGSITSTAFVYLFSANGPDSSETYMNIKGFLVAIIIYEHLFLAIRLVVRKLLDNLDSSERQLEKVEWLKIREGHLKKGFKTEVFHKLSQQNDIKINISDCPLEDDSINNKSAFEGPVNHQFWKDNGTLAETVLNGKLFISRANFSDMKKQQ</sequence>
<keyword evidence="3 5" id="KW-1133">Transmembrane helix</keyword>
<dbReference type="EMBL" id="JNVN01000798">
    <property type="protein sequence ID" value="KHJ34598.1"/>
    <property type="molecule type" value="Genomic_DNA"/>
</dbReference>
<keyword evidence="4 5" id="KW-0472">Membrane</keyword>
<keyword evidence="2 5" id="KW-0812">Transmembrane</keyword>
<evidence type="ECO:0000313" key="9">
    <source>
        <dbReference type="Proteomes" id="UP000030854"/>
    </source>
</evidence>
<feature type="domain" description="Anoctamin alpha-beta plait" evidence="7">
    <location>
        <begin position="19"/>
        <end position="127"/>
    </location>
</feature>
<dbReference type="AlphaFoldDB" id="A0A0B1P8L6"/>
<gene>
    <name evidence="8" type="ORF">EV44_g1865</name>
</gene>
<dbReference type="HOGENOM" id="CLU_010867_0_0_1"/>
<feature type="transmembrane region" description="Helical" evidence="5">
    <location>
        <begin position="560"/>
        <end position="578"/>
    </location>
</feature>
<dbReference type="Proteomes" id="UP000030854">
    <property type="component" value="Unassembled WGS sequence"/>
</dbReference>
<evidence type="ECO:0000256" key="1">
    <source>
        <dbReference type="ARBA" id="ARBA00004141"/>
    </source>
</evidence>
<dbReference type="Pfam" id="PF20877">
    <property type="entry name" value="Anoctamin_N"/>
    <property type="match status" value="1"/>
</dbReference>
<evidence type="ECO:0000256" key="2">
    <source>
        <dbReference type="ARBA" id="ARBA00022692"/>
    </source>
</evidence>
<evidence type="ECO:0000259" key="6">
    <source>
        <dbReference type="Pfam" id="PF04547"/>
    </source>
</evidence>
<comment type="caution">
    <text evidence="8">The sequence shown here is derived from an EMBL/GenBank/DDBJ whole genome shotgun (WGS) entry which is preliminary data.</text>
</comment>
<feature type="transmembrane region" description="Helical" evidence="5">
    <location>
        <begin position="275"/>
        <end position="298"/>
    </location>
</feature>
<feature type="transmembrane region" description="Helical" evidence="5">
    <location>
        <begin position="423"/>
        <end position="444"/>
    </location>
</feature>
<evidence type="ECO:0000256" key="3">
    <source>
        <dbReference type="ARBA" id="ARBA00022989"/>
    </source>
</evidence>
<dbReference type="PANTHER" id="PTHR12308">
    <property type="entry name" value="ANOCTAMIN"/>
    <property type="match status" value="1"/>
</dbReference>
<proteinExistence type="predicted"/>
<feature type="transmembrane region" description="Helical" evidence="5">
    <location>
        <begin position="357"/>
        <end position="379"/>
    </location>
</feature>
<evidence type="ECO:0000259" key="7">
    <source>
        <dbReference type="Pfam" id="PF20877"/>
    </source>
</evidence>
<dbReference type="Pfam" id="PF04547">
    <property type="entry name" value="Anoctamin"/>
    <property type="match status" value="1"/>
</dbReference>
<dbReference type="OMA" id="INSKPKW"/>
<evidence type="ECO:0000256" key="4">
    <source>
        <dbReference type="ARBA" id="ARBA00023136"/>
    </source>
</evidence>
<dbReference type="InterPro" id="IPR049452">
    <property type="entry name" value="Anoctamin_TM"/>
</dbReference>
<feature type="transmembrane region" description="Helical" evidence="5">
    <location>
        <begin position="590"/>
        <end position="611"/>
    </location>
</feature>
<protein>
    <submittedName>
        <fullName evidence="8">Putative plasma membrane channel protein</fullName>
    </submittedName>
</protein>
<reference evidence="8 9" key="1">
    <citation type="journal article" date="2014" name="BMC Genomics">
        <title>Adaptive genomic structural variation in the grape powdery mildew pathogen, Erysiphe necator.</title>
        <authorList>
            <person name="Jones L."/>
            <person name="Riaz S."/>
            <person name="Morales-Cruz A."/>
            <person name="Amrine K.C."/>
            <person name="McGuire B."/>
            <person name="Gubler W.D."/>
            <person name="Walker M.A."/>
            <person name="Cantu D."/>
        </authorList>
    </citation>
    <scope>NUCLEOTIDE SEQUENCE [LARGE SCALE GENOMIC DNA]</scope>
    <source>
        <strain evidence="9">c</strain>
    </source>
</reference>
<name>A0A0B1P8L6_UNCNE</name>
<dbReference type="GO" id="GO:0016020">
    <property type="term" value="C:membrane"/>
    <property type="evidence" value="ECO:0007669"/>
    <property type="project" value="UniProtKB-SubCell"/>
</dbReference>
<feature type="transmembrane region" description="Helical" evidence="5">
    <location>
        <begin position="202"/>
        <end position="218"/>
    </location>
</feature>
<keyword evidence="9" id="KW-1185">Reference proteome</keyword>
<accession>A0A0B1P8L6</accession>
<feature type="transmembrane region" description="Helical" evidence="5">
    <location>
        <begin position="310"/>
        <end position="330"/>
    </location>
</feature>
<dbReference type="InterPro" id="IPR007632">
    <property type="entry name" value="Anoctamin"/>
</dbReference>
<dbReference type="GO" id="GO:0005254">
    <property type="term" value="F:chloride channel activity"/>
    <property type="evidence" value="ECO:0007669"/>
    <property type="project" value="TreeGrafter"/>
</dbReference>
<feature type="transmembrane region" description="Helical" evidence="5">
    <location>
        <begin position="169"/>
        <end position="196"/>
    </location>
</feature>
<dbReference type="STRING" id="52586.A0A0B1P8L6"/>
<evidence type="ECO:0000256" key="5">
    <source>
        <dbReference type="SAM" id="Phobius"/>
    </source>
</evidence>
<feature type="domain" description="Anoctamin transmembrane" evidence="6">
    <location>
        <begin position="160"/>
        <end position="623"/>
    </location>
</feature>
<dbReference type="InterPro" id="IPR049456">
    <property type="entry name" value="Anoctamin_N_fung"/>
</dbReference>
<dbReference type="GO" id="GO:0032541">
    <property type="term" value="C:cortical endoplasmic reticulum"/>
    <property type="evidence" value="ECO:0007669"/>
    <property type="project" value="TreeGrafter"/>
</dbReference>
<evidence type="ECO:0000313" key="8">
    <source>
        <dbReference type="EMBL" id="KHJ34598.1"/>
    </source>
</evidence>
<dbReference type="PANTHER" id="PTHR12308:SF73">
    <property type="entry name" value="ANOCTAMIN"/>
    <property type="match status" value="1"/>
</dbReference>
<comment type="subcellular location">
    <subcellularLocation>
        <location evidence="1">Membrane</location>
        <topology evidence="1">Multi-pass membrane protein</topology>
    </subcellularLocation>
</comment>